<evidence type="ECO:0000313" key="3">
    <source>
        <dbReference type="EMBL" id="SVC49126.1"/>
    </source>
</evidence>
<proteinExistence type="predicted"/>
<dbReference type="GO" id="GO:0016597">
    <property type="term" value="F:amino acid binding"/>
    <property type="evidence" value="ECO:0007669"/>
    <property type="project" value="InterPro"/>
</dbReference>
<gene>
    <name evidence="3" type="ORF">METZ01_LOCUS301980</name>
</gene>
<dbReference type="Gene3D" id="3.40.50.1370">
    <property type="entry name" value="Aspartate/ornithine carbamoyltransferase"/>
    <property type="match status" value="1"/>
</dbReference>
<dbReference type="PROSITE" id="PS00097">
    <property type="entry name" value="CARBAMOYLTRANSFERASE"/>
    <property type="match status" value="1"/>
</dbReference>
<organism evidence="3">
    <name type="scientific">marine metagenome</name>
    <dbReference type="NCBI Taxonomy" id="408172"/>
    <lineage>
        <taxon>unclassified sequences</taxon>
        <taxon>metagenomes</taxon>
        <taxon>ecological metagenomes</taxon>
    </lineage>
</organism>
<dbReference type="SUPFAM" id="SSF53671">
    <property type="entry name" value="Aspartate/ornithine carbamoyltransferase"/>
    <property type="match status" value="1"/>
</dbReference>
<feature type="non-terminal residue" evidence="3">
    <location>
        <position position="76"/>
    </location>
</feature>
<sequence length="76" mass="8373">MISIDDIGTDDRAALFQVADRLINPTTWLKLDMVGKILANVFYEPSTRTSTSFHSAMIKLGGQVIPINEINYSSVA</sequence>
<feature type="domain" description="Aspartate/ornithine carbamoyltransferase carbamoyl-P binding" evidence="2">
    <location>
        <begin position="2"/>
        <end position="73"/>
    </location>
</feature>
<evidence type="ECO:0000256" key="1">
    <source>
        <dbReference type="ARBA" id="ARBA00022679"/>
    </source>
</evidence>
<dbReference type="InterPro" id="IPR036901">
    <property type="entry name" value="Asp/Orn_carbamoylTrfase_sf"/>
</dbReference>
<dbReference type="AlphaFoldDB" id="A0A382MK57"/>
<dbReference type="Pfam" id="PF02729">
    <property type="entry name" value="OTCace_N"/>
    <property type="match status" value="1"/>
</dbReference>
<name>A0A382MK57_9ZZZZ</name>
<dbReference type="EMBL" id="UINC01094141">
    <property type="protein sequence ID" value="SVC49126.1"/>
    <property type="molecule type" value="Genomic_DNA"/>
</dbReference>
<protein>
    <recommendedName>
        <fullName evidence="2">Aspartate/ornithine carbamoyltransferase carbamoyl-P binding domain-containing protein</fullName>
    </recommendedName>
</protein>
<keyword evidence="1" id="KW-0808">Transferase</keyword>
<dbReference type="GO" id="GO:0006520">
    <property type="term" value="P:amino acid metabolic process"/>
    <property type="evidence" value="ECO:0007669"/>
    <property type="project" value="InterPro"/>
</dbReference>
<dbReference type="GO" id="GO:0016743">
    <property type="term" value="F:carboxyl- or carbamoyltransferase activity"/>
    <property type="evidence" value="ECO:0007669"/>
    <property type="project" value="InterPro"/>
</dbReference>
<reference evidence="3" key="1">
    <citation type="submission" date="2018-05" db="EMBL/GenBank/DDBJ databases">
        <authorList>
            <person name="Lanie J.A."/>
            <person name="Ng W.-L."/>
            <person name="Kazmierczak K.M."/>
            <person name="Andrzejewski T.M."/>
            <person name="Davidsen T.M."/>
            <person name="Wayne K.J."/>
            <person name="Tettelin H."/>
            <person name="Glass J.I."/>
            <person name="Rusch D."/>
            <person name="Podicherti R."/>
            <person name="Tsui H.-C.T."/>
            <person name="Winkler M.E."/>
        </authorList>
    </citation>
    <scope>NUCLEOTIDE SEQUENCE</scope>
</reference>
<dbReference type="InterPro" id="IPR006132">
    <property type="entry name" value="Asp/Orn_carbamoyltranf_P-bd"/>
</dbReference>
<evidence type="ECO:0000259" key="2">
    <source>
        <dbReference type="Pfam" id="PF02729"/>
    </source>
</evidence>
<accession>A0A382MK57</accession>
<dbReference type="InterPro" id="IPR006130">
    <property type="entry name" value="Asp/Orn_carbamoylTrfase"/>
</dbReference>